<dbReference type="InterPro" id="IPR028082">
    <property type="entry name" value="Peripla_BP_I"/>
</dbReference>
<feature type="domain" description="Periplasmic binding protein" evidence="5">
    <location>
        <begin position="76"/>
        <end position="342"/>
    </location>
</feature>
<dbReference type="Gene3D" id="3.40.50.2300">
    <property type="match status" value="2"/>
</dbReference>
<evidence type="ECO:0000256" key="2">
    <source>
        <dbReference type="ARBA" id="ARBA00007639"/>
    </source>
</evidence>
<dbReference type="InterPro" id="IPR025997">
    <property type="entry name" value="SBP_2_dom"/>
</dbReference>
<dbReference type="Proteomes" id="UP000475545">
    <property type="component" value="Unassembled WGS sequence"/>
</dbReference>
<feature type="compositionally biased region" description="Basic residues" evidence="4">
    <location>
        <begin position="1"/>
        <end position="12"/>
    </location>
</feature>
<dbReference type="Pfam" id="PF13407">
    <property type="entry name" value="Peripla_BP_4"/>
    <property type="match status" value="1"/>
</dbReference>
<proteinExistence type="inferred from homology"/>
<evidence type="ECO:0000259" key="5">
    <source>
        <dbReference type="Pfam" id="PF13407"/>
    </source>
</evidence>
<accession>A0A6L7GSZ5</accession>
<evidence type="ECO:0000313" key="6">
    <source>
        <dbReference type="EMBL" id="MXP21785.1"/>
    </source>
</evidence>
<dbReference type="GO" id="GO:0030246">
    <property type="term" value="F:carbohydrate binding"/>
    <property type="evidence" value="ECO:0007669"/>
    <property type="project" value="UniProtKB-ARBA"/>
</dbReference>
<protein>
    <submittedName>
        <fullName evidence="6">Substrate-binding domain-containing protein</fullName>
    </submittedName>
</protein>
<keyword evidence="7" id="KW-1185">Reference proteome</keyword>
<keyword evidence="3" id="KW-0732">Signal</keyword>
<feature type="compositionally biased region" description="Basic and acidic residues" evidence="4">
    <location>
        <begin position="20"/>
        <end position="30"/>
    </location>
</feature>
<reference evidence="6 7" key="1">
    <citation type="submission" date="2019-11" db="EMBL/GenBank/DDBJ databases">
        <title>Gordonia sp. nov., a novel actinobacterium isolated from mangrove soil in Hainan.</title>
        <authorList>
            <person name="Huang X."/>
            <person name="Xie Y."/>
            <person name="Chu X."/>
            <person name="Xiao K."/>
        </authorList>
    </citation>
    <scope>NUCLEOTIDE SEQUENCE [LARGE SCALE GENOMIC DNA]</scope>
    <source>
        <strain evidence="6 7">HNM0687</strain>
    </source>
</reference>
<dbReference type="GO" id="GO:0030313">
    <property type="term" value="C:cell envelope"/>
    <property type="evidence" value="ECO:0007669"/>
    <property type="project" value="UniProtKB-SubCell"/>
</dbReference>
<dbReference type="CDD" id="cd01536">
    <property type="entry name" value="PBP1_ABC_sugar_binding-like"/>
    <property type="match status" value="1"/>
</dbReference>
<feature type="region of interest" description="Disordered" evidence="4">
    <location>
        <begin position="1"/>
        <end position="35"/>
    </location>
</feature>
<evidence type="ECO:0000256" key="4">
    <source>
        <dbReference type="SAM" id="MobiDB-lite"/>
    </source>
</evidence>
<sequence>MDQARSGHHNLARKGQFVKKTLDTSAAERSRGRRSRVGARALAAVGAAATLALTACGGSGSDSAAGAGDDGKNVTLISCTNSNPWCNGFNKGLEEQLGQEGVQVTTQTSDFDAAEASRQFAQAVSQRPDLILYYVNDPNAAVADYQKAQQAGVPVVVVDTVVGDESDGLIAAALQPDHEALGTFAAENIQEGLKAQGVTEGNVIAITGTATQNTTVVRMNAFREQMATTPEYTIVETQDGDWDPVKSATIASQMFAKYGPTGIAAIYGMADYQAASIAQAAEQAGAPLYPASDEGVVITGSNCATTGIDAMRAEKVYGGATQAPAQEAEQYTPYIMQVLNGESLDSDGPISVPVERITYTTVEDFADICVY</sequence>
<dbReference type="AlphaFoldDB" id="A0A6L7GSZ5"/>
<comment type="similarity">
    <text evidence="2">Belongs to the bacterial solute-binding protein 2 family.</text>
</comment>
<dbReference type="PANTHER" id="PTHR46847">
    <property type="entry name" value="D-ALLOSE-BINDING PERIPLASMIC PROTEIN-RELATED"/>
    <property type="match status" value="1"/>
</dbReference>
<evidence type="ECO:0000313" key="7">
    <source>
        <dbReference type="Proteomes" id="UP000475545"/>
    </source>
</evidence>
<gene>
    <name evidence="6" type="ORF">GIY30_10535</name>
</gene>
<dbReference type="SUPFAM" id="SSF53822">
    <property type="entry name" value="Periplasmic binding protein-like I"/>
    <property type="match status" value="1"/>
</dbReference>
<dbReference type="PANTHER" id="PTHR46847:SF1">
    <property type="entry name" value="D-ALLOSE-BINDING PERIPLASMIC PROTEIN-RELATED"/>
    <property type="match status" value="1"/>
</dbReference>
<evidence type="ECO:0000256" key="3">
    <source>
        <dbReference type="ARBA" id="ARBA00022729"/>
    </source>
</evidence>
<name>A0A6L7GSZ5_9ACTN</name>
<organism evidence="6 7">
    <name type="scientific">Gordonia mangrovi</name>
    <dbReference type="NCBI Taxonomy" id="2665643"/>
    <lineage>
        <taxon>Bacteria</taxon>
        <taxon>Bacillati</taxon>
        <taxon>Actinomycetota</taxon>
        <taxon>Actinomycetes</taxon>
        <taxon>Mycobacteriales</taxon>
        <taxon>Gordoniaceae</taxon>
        <taxon>Gordonia</taxon>
    </lineage>
</organism>
<evidence type="ECO:0000256" key="1">
    <source>
        <dbReference type="ARBA" id="ARBA00004196"/>
    </source>
</evidence>
<comment type="caution">
    <text evidence="6">The sequence shown here is derived from an EMBL/GenBank/DDBJ whole genome shotgun (WGS) entry which is preliminary data.</text>
</comment>
<comment type="subcellular location">
    <subcellularLocation>
        <location evidence="1">Cell envelope</location>
    </subcellularLocation>
</comment>
<dbReference type="EMBL" id="WMBR01000002">
    <property type="protein sequence ID" value="MXP21785.1"/>
    <property type="molecule type" value="Genomic_DNA"/>
</dbReference>